<gene>
    <name evidence="3" type="ORF">DCK97_01145</name>
</gene>
<feature type="domain" description="N-acetyltransferase" evidence="2">
    <location>
        <begin position="351"/>
        <end position="492"/>
    </location>
</feature>
<feature type="region of interest" description="Disordered" evidence="1">
    <location>
        <begin position="15"/>
        <end position="43"/>
    </location>
</feature>
<accession>A0A3B9IDN9</accession>
<dbReference type="Gene3D" id="3.40.630.30">
    <property type="match status" value="1"/>
</dbReference>
<evidence type="ECO:0000313" key="4">
    <source>
        <dbReference type="Proteomes" id="UP000257706"/>
    </source>
</evidence>
<feature type="compositionally biased region" description="Polar residues" evidence="1">
    <location>
        <begin position="62"/>
        <end position="73"/>
    </location>
</feature>
<dbReference type="InterPro" id="IPR000182">
    <property type="entry name" value="GNAT_dom"/>
</dbReference>
<evidence type="ECO:0000259" key="2">
    <source>
        <dbReference type="PROSITE" id="PS51186"/>
    </source>
</evidence>
<dbReference type="Pfam" id="PF13302">
    <property type="entry name" value="Acetyltransf_3"/>
    <property type="match status" value="1"/>
</dbReference>
<evidence type="ECO:0000313" key="3">
    <source>
        <dbReference type="EMBL" id="HAE46001.1"/>
    </source>
</evidence>
<evidence type="ECO:0000256" key="1">
    <source>
        <dbReference type="SAM" id="MobiDB-lite"/>
    </source>
</evidence>
<reference evidence="3 4" key="1">
    <citation type="journal article" date="2018" name="Nat. Biotechnol.">
        <title>A standardized bacterial taxonomy based on genome phylogeny substantially revises the tree of life.</title>
        <authorList>
            <person name="Parks D.H."/>
            <person name="Chuvochina M."/>
            <person name="Waite D.W."/>
            <person name="Rinke C."/>
            <person name="Skarshewski A."/>
            <person name="Chaumeil P.A."/>
            <person name="Hugenholtz P."/>
        </authorList>
    </citation>
    <scope>NUCLEOTIDE SEQUENCE [LARGE SCALE GENOMIC DNA]</scope>
    <source>
        <strain evidence="3">UBA8739</strain>
    </source>
</reference>
<dbReference type="EMBL" id="DMAI01000015">
    <property type="protein sequence ID" value="HAE46001.1"/>
    <property type="molecule type" value="Genomic_DNA"/>
</dbReference>
<proteinExistence type="predicted"/>
<dbReference type="AlphaFoldDB" id="A0A3B9IDN9"/>
<dbReference type="SUPFAM" id="SSF55729">
    <property type="entry name" value="Acyl-CoA N-acyltransferases (Nat)"/>
    <property type="match status" value="1"/>
</dbReference>
<protein>
    <recommendedName>
        <fullName evidence="2">N-acetyltransferase domain-containing protein</fullName>
    </recommendedName>
</protein>
<organism evidence="3 4">
    <name type="scientific">Tistrella mobilis</name>
    <dbReference type="NCBI Taxonomy" id="171437"/>
    <lineage>
        <taxon>Bacteria</taxon>
        <taxon>Pseudomonadati</taxon>
        <taxon>Pseudomonadota</taxon>
        <taxon>Alphaproteobacteria</taxon>
        <taxon>Geminicoccales</taxon>
        <taxon>Geminicoccaceae</taxon>
        <taxon>Tistrella</taxon>
    </lineage>
</organism>
<comment type="caution">
    <text evidence="3">The sequence shown here is derived from an EMBL/GenBank/DDBJ whole genome shotgun (WGS) entry which is preliminary data.</text>
</comment>
<dbReference type="Proteomes" id="UP000257706">
    <property type="component" value="Unassembled WGS sequence"/>
</dbReference>
<dbReference type="GO" id="GO:0016747">
    <property type="term" value="F:acyltransferase activity, transferring groups other than amino-acyl groups"/>
    <property type="evidence" value="ECO:0007669"/>
    <property type="project" value="InterPro"/>
</dbReference>
<name>A0A3B9IDN9_9PROT</name>
<dbReference type="InterPro" id="IPR016181">
    <property type="entry name" value="Acyl_CoA_acyltransferase"/>
</dbReference>
<sequence>MPALRMGWIPILAGGRRRRNRGSGPTDGRCRRRAGGRCGQAAPAGWHTPPCQLIAAAETDASTSMQSSATQPGTRKVTAAAETDASTSMHVASIWRPAADGAPPVWRQAAIMSVVVCIIIPPGFDKGARAQKSARLHSAHLRSGPGRMQRPRGCRATTVYQPLACRRPGRHAGPLTLPEDHGMTALTRVDDTTLPAFAAFLMARAAPDVRDYLATTDLRALFLDRHGAEAWLQGDAGAPTAALTLVRAPRHDGCVVVSAQILTAGGGLAAAEACLEAFLDREDPIAPVARLYRITEQTHQPTPAARLAARGFTRIPGLCEYRRPAGAPRPGEFVLADQALGAGYGLALFDDPAQPPDRAVADRVAAIHNHTLGARGSVADWTADVVQGRLSQPGSGLIVARRGGEIAGHILFQQMEGGILVIEACLARAHWRSGAIDAMCRLMAERVSAPRGLDVVACADVTNAASRRAMERAGMTLTGEHHLWEKYVAAGA</sequence>
<dbReference type="PROSITE" id="PS51186">
    <property type="entry name" value="GNAT"/>
    <property type="match status" value="1"/>
</dbReference>
<feature type="region of interest" description="Disordered" evidence="1">
    <location>
        <begin position="62"/>
        <end position="82"/>
    </location>
</feature>